<dbReference type="InterPro" id="IPR009731">
    <property type="entry name" value="P-like"/>
</dbReference>
<evidence type="ECO:0000313" key="4">
    <source>
        <dbReference type="Proteomes" id="UP001169862"/>
    </source>
</evidence>
<comment type="caution">
    <text evidence="2">The sequence shown here is derived from an EMBL/GenBank/DDBJ whole genome shotgun (WGS) entry which is preliminary data.</text>
</comment>
<dbReference type="Proteomes" id="UP001169862">
    <property type="component" value="Unassembled WGS sequence"/>
</dbReference>
<organism evidence="2 4">
    <name type="scientific">Neptunomonas phycophila</name>
    <dbReference type="NCBI Taxonomy" id="1572645"/>
    <lineage>
        <taxon>Bacteria</taxon>
        <taxon>Pseudomonadati</taxon>
        <taxon>Pseudomonadota</taxon>
        <taxon>Gammaproteobacteria</taxon>
        <taxon>Oceanospirillales</taxon>
        <taxon>Oceanospirillaceae</taxon>
        <taxon>Neptunomonas</taxon>
    </lineage>
</organism>
<reference evidence="2" key="1">
    <citation type="submission" date="2023-07" db="EMBL/GenBank/DDBJ databases">
        <title>Genome content predicts the carbon catabolic preferences of heterotrophic bacteria.</title>
        <authorList>
            <person name="Gralka M."/>
        </authorList>
    </citation>
    <scope>NUCLEOTIDE SEQUENCE</scope>
    <source>
        <strain evidence="3">5G01</strain>
        <strain evidence="2">I2M16</strain>
    </source>
</reference>
<name>A0AAW7XEL8_9GAMM</name>
<dbReference type="GO" id="GO:0006270">
    <property type="term" value="P:DNA replication initiation"/>
    <property type="evidence" value="ECO:0007669"/>
    <property type="project" value="InterPro"/>
</dbReference>
<dbReference type="EMBL" id="JAUYVO010000002">
    <property type="protein sequence ID" value="MDP2521709.1"/>
    <property type="molecule type" value="Genomic_DNA"/>
</dbReference>
<dbReference type="Proteomes" id="UP001177341">
    <property type="component" value="Unassembled WGS sequence"/>
</dbReference>
<evidence type="ECO:0000256" key="1">
    <source>
        <dbReference type="SAM" id="MobiDB-lite"/>
    </source>
</evidence>
<gene>
    <name evidence="2" type="ORF">Q4490_03665</name>
    <name evidence="3" type="ORF">Q8W30_03910</name>
</gene>
<dbReference type="AlphaFoldDB" id="A0AAW7XEL8"/>
<feature type="compositionally biased region" description="Polar residues" evidence="1">
    <location>
        <begin position="14"/>
        <end position="34"/>
    </location>
</feature>
<keyword evidence="5" id="KW-1185">Reference proteome</keyword>
<dbReference type="RefSeq" id="WP_246813463.1">
    <property type="nucleotide sequence ID" value="NZ_CAXHZV010000002.1"/>
</dbReference>
<sequence>MKTPAEILKKTENGLPQPSWTSKTPIGSESQTSATPEVISLETKAMVNMIFARFMAIYGHKFKSCFETQDEIRIAKREWALSLTSYDESQLVRAVDRCKETLAWMPTVSEFLKILEEVGAGDGIPSVRAAYIEACRFSHDPVGKPWSHPVVYHAGRETGWFALKSEEERTTFGLFRYHYELVCRRFRAGESFDIPQPKGVTDNRDATLYAFIKQWSESQSITQEQASSLLYYLTKPEGTRVRASLKKQAMEQAARLGIDELPDQVGSVN</sequence>
<accession>A0AAW7XEL8</accession>
<evidence type="ECO:0000313" key="5">
    <source>
        <dbReference type="Proteomes" id="UP001177341"/>
    </source>
</evidence>
<protein>
    <submittedName>
        <fullName evidence="2">Replication protein P</fullName>
    </submittedName>
</protein>
<dbReference type="EMBL" id="JAUOPG010000002">
    <property type="protein sequence ID" value="MDO6452654.1"/>
    <property type="molecule type" value="Genomic_DNA"/>
</dbReference>
<evidence type="ECO:0000313" key="3">
    <source>
        <dbReference type="EMBL" id="MDP2521709.1"/>
    </source>
</evidence>
<dbReference type="Pfam" id="PF06992">
    <property type="entry name" value="Phage_lambda_P"/>
    <property type="match status" value="1"/>
</dbReference>
<feature type="region of interest" description="Disordered" evidence="1">
    <location>
        <begin position="1"/>
        <end position="34"/>
    </location>
</feature>
<evidence type="ECO:0000313" key="2">
    <source>
        <dbReference type="EMBL" id="MDO6452654.1"/>
    </source>
</evidence>
<proteinExistence type="predicted"/>